<accession>A0A917XSM4</accession>
<evidence type="ECO:0000313" key="1">
    <source>
        <dbReference type="EMBL" id="GGN50556.1"/>
    </source>
</evidence>
<gene>
    <name evidence="1" type="ORF">GCM10007971_04300</name>
</gene>
<organism evidence="1 2">
    <name type="scientific">Oceanobacillus indicireducens</name>
    <dbReference type="NCBI Taxonomy" id="1004261"/>
    <lineage>
        <taxon>Bacteria</taxon>
        <taxon>Bacillati</taxon>
        <taxon>Bacillota</taxon>
        <taxon>Bacilli</taxon>
        <taxon>Bacillales</taxon>
        <taxon>Bacillaceae</taxon>
        <taxon>Oceanobacillus</taxon>
    </lineage>
</organism>
<dbReference type="Proteomes" id="UP000624041">
    <property type="component" value="Unassembled WGS sequence"/>
</dbReference>
<name>A0A917XSM4_9BACI</name>
<reference evidence="1" key="1">
    <citation type="journal article" date="2014" name="Int. J. Syst. Evol. Microbiol.">
        <title>Complete genome sequence of Corynebacterium casei LMG S-19264T (=DSM 44701T), isolated from a smear-ripened cheese.</title>
        <authorList>
            <consortium name="US DOE Joint Genome Institute (JGI-PGF)"/>
            <person name="Walter F."/>
            <person name="Albersmeier A."/>
            <person name="Kalinowski J."/>
            <person name="Ruckert C."/>
        </authorList>
    </citation>
    <scope>NUCLEOTIDE SEQUENCE</scope>
    <source>
        <strain evidence="1">JCM 17251</strain>
    </source>
</reference>
<proteinExistence type="predicted"/>
<reference evidence="1" key="2">
    <citation type="submission" date="2020-09" db="EMBL/GenBank/DDBJ databases">
        <authorList>
            <person name="Sun Q."/>
            <person name="Ohkuma M."/>
        </authorList>
    </citation>
    <scope>NUCLEOTIDE SEQUENCE</scope>
    <source>
        <strain evidence="1">JCM 17251</strain>
    </source>
</reference>
<evidence type="ECO:0008006" key="3">
    <source>
        <dbReference type="Google" id="ProtNLM"/>
    </source>
</evidence>
<dbReference type="EMBL" id="BMOS01000002">
    <property type="protein sequence ID" value="GGN50556.1"/>
    <property type="molecule type" value="Genomic_DNA"/>
</dbReference>
<sequence>MKVKIAVFGIQETIDRVYAILPEDAEIELLPFVYSNVNETTSLLDTVYNCDVYLFTEYLSYLYARNQIERKRLPAVPIELDPYRISAALYRLHAEGPVKRIAFDLFDETYLRDVKSELDFEDGQIHPYLHDPWERPDIDSLLTYYSTLWLKGNIDHVLASTAEITAALQQKNIPASTIHLPELRLKQALEKAVSLAKLSESENKQMVTGYISVQGIDENTEIVGHRLDILKRIRKSLARFTNRTDSTFTETKERRFIIYGSEKLHKHLKEHYRSFPLLQEMKSGIKLPVYLGFGLGLSALESAKNAEIAHESCLRSDHSICYITNERQEMIGPIGVEKEIDTSSLYQALIHDARLNNELSYNFIDFITDRNNEPFSTNDVALFYQVTKRSAERTVNKLLTGDVIRIAGEERPYKKGRPRKLFTLNH</sequence>
<evidence type="ECO:0000313" key="2">
    <source>
        <dbReference type="Proteomes" id="UP000624041"/>
    </source>
</evidence>
<keyword evidence="2" id="KW-1185">Reference proteome</keyword>
<protein>
    <recommendedName>
        <fullName evidence="3">Transcriptional regulator</fullName>
    </recommendedName>
</protein>
<dbReference type="AlphaFoldDB" id="A0A917XSM4"/>
<dbReference type="RefSeq" id="WP_188855838.1">
    <property type="nucleotide sequence ID" value="NZ_BMOS01000002.1"/>
</dbReference>
<comment type="caution">
    <text evidence="1">The sequence shown here is derived from an EMBL/GenBank/DDBJ whole genome shotgun (WGS) entry which is preliminary data.</text>
</comment>